<dbReference type="PROSITE" id="PS50022">
    <property type="entry name" value="FA58C_3"/>
    <property type="match status" value="3"/>
</dbReference>
<dbReference type="AlphaFoldDB" id="A0A2B4R8T0"/>
<comment type="caution">
    <text evidence="2">The sequence shown here is derived from an EMBL/GenBank/DDBJ whole genome shotgun (WGS) entry which is preliminary data.</text>
</comment>
<dbReference type="SMART" id="SM00231">
    <property type="entry name" value="FA58C"/>
    <property type="match status" value="3"/>
</dbReference>
<evidence type="ECO:0000259" key="1">
    <source>
        <dbReference type="PROSITE" id="PS50022"/>
    </source>
</evidence>
<protein>
    <submittedName>
        <fullName evidence="2">Lactadherin</fullName>
    </submittedName>
</protein>
<reference evidence="3" key="1">
    <citation type="journal article" date="2017" name="bioRxiv">
        <title>Comparative analysis of the genomes of Stylophora pistillata and Acropora digitifera provides evidence for extensive differences between species of corals.</title>
        <authorList>
            <person name="Voolstra C.R."/>
            <person name="Li Y."/>
            <person name="Liew Y.J."/>
            <person name="Baumgarten S."/>
            <person name="Zoccola D."/>
            <person name="Flot J.-F."/>
            <person name="Tambutte S."/>
            <person name="Allemand D."/>
            <person name="Aranda M."/>
        </authorList>
    </citation>
    <scope>NUCLEOTIDE SEQUENCE [LARGE SCALE GENOMIC DNA]</scope>
</reference>
<dbReference type="PROSITE" id="PS01285">
    <property type="entry name" value="FA58C_1"/>
    <property type="match status" value="1"/>
</dbReference>
<dbReference type="SUPFAM" id="SSF49785">
    <property type="entry name" value="Galactose-binding domain-like"/>
    <property type="match status" value="4"/>
</dbReference>
<evidence type="ECO:0000313" key="3">
    <source>
        <dbReference type="Proteomes" id="UP000225706"/>
    </source>
</evidence>
<feature type="domain" description="F5/8 type C" evidence="1">
    <location>
        <begin position="1"/>
        <end position="145"/>
    </location>
</feature>
<evidence type="ECO:0000313" key="2">
    <source>
        <dbReference type="EMBL" id="PFX12685.1"/>
    </source>
</evidence>
<feature type="domain" description="F5/8 type C" evidence="1">
    <location>
        <begin position="344"/>
        <end position="495"/>
    </location>
</feature>
<dbReference type="EMBL" id="LSMT01001233">
    <property type="protein sequence ID" value="PFX12685.1"/>
    <property type="molecule type" value="Genomic_DNA"/>
</dbReference>
<sequence>MGLADGKIPNSALSSASEWSATYAASKGRLNHQSTYIAKRNDEGQWFQVDFGKIVKITSIITQGRHNAAQWVTKFMVSYSFDGGYFSFQLHHPYSVPREYYANRDRLTIVETELDEPIIARIFRVHPVEWGVEREVLAEEKAFERFQPPVFPNCMDGLGMEDPNEIPDSAITASSYYNSYYKPSQGRLYQQYEGGSGSWLAKTSDQNQWLQVNLGGWRQVMAFCTQGRLNAAHWLTSYSLAFSYDGVFYRTVHEVFKGNSDQFMPVCHSLRRGQVIARYVRIIPRTWHGYIACRAGFYGCKSGFEPPKLECQAELGMSSGKIPNSAITATTSYNQYYGPERARLNTIQLGMQNGKIPNSALTASSKWNANYGPENARLHFHPVSGRQGAWVARVQNVNQWLQVDFGVETQVTRIATQGRQNKNQYVTKYTLRYSLDKSQWNMYQPNGFTMTFPGNNDRYTVVSHNLPKPIRTRYLRIVPEEWYRYIALRAEFYGCKTKSSEFS</sequence>
<dbReference type="InterPro" id="IPR000421">
    <property type="entry name" value="FA58C"/>
</dbReference>
<dbReference type="PANTHER" id="PTHR24543">
    <property type="entry name" value="MULTICOPPER OXIDASE-RELATED"/>
    <property type="match status" value="1"/>
</dbReference>
<feature type="domain" description="F5/8 type C" evidence="1">
    <location>
        <begin position="154"/>
        <end position="300"/>
    </location>
</feature>
<dbReference type="PANTHER" id="PTHR24543:SF325">
    <property type="entry name" value="F5_8 TYPE C DOMAIN-CONTAINING PROTEIN"/>
    <property type="match status" value="1"/>
</dbReference>
<proteinExistence type="predicted"/>
<organism evidence="2 3">
    <name type="scientific">Stylophora pistillata</name>
    <name type="common">Smooth cauliflower coral</name>
    <dbReference type="NCBI Taxonomy" id="50429"/>
    <lineage>
        <taxon>Eukaryota</taxon>
        <taxon>Metazoa</taxon>
        <taxon>Cnidaria</taxon>
        <taxon>Anthozoa</taxon>
        <taxon>Hexacorallia</taxon>
        <taxon>Scleractinia</taxon>
        <taxon>Astrocoeniina</taxon>
        <taxon>Pocilloporidae</taxon>
        <taxon>Stylophora</taxon>
    </lineage>
</organism>
<dbReference type="Pfam" id="PF00754">
    <property type="entry name" value="F5_F8_type_C"/>
    <property type="match status" value="3"/>
</dbReference>
<keyword evidence="3" id="KW-1185">Reference proteome</keyword>
<dbReference type="FunFam" id="2.60.120.260:FF:000016">
    <property type="entry name" value="Contactin-associated protein-like 4 isoform 1"/>
    <property type="match status" value="2"/>
</dbReference>
<dbReference type="OrthoDB" id="5966010at2759"/>
<accession>A0A2B4R8T0</accession>
<dbReference type="CDD" id="cd00057">
    <property type="entry name" value="FA58C"/>
    <property type="match status" value="3"/>
</dbReference>
<gene>
    <name evidence="2" type="primary">MFGE8</name>
    <name evidence="2" type="ORF">AWC38_SpisGene23315</name>
</gene>
<dbReference type="InterPro" id="IPR008979">
    <property type="entry name" value="Galactose-bd-like_sf"/>
</dbReference>
<dbReference type="Proteomes" id="UP000225706">
    <property type="component" value="Unassembled WGS sequence"/>
</dbReference>
<dbReference type="Gene3D" id="2.60.120.260">
    <property type="entry name" value="Galactose-binding domain-like"/>
    <property type="match status" value="4"/>
</dbReference>
<name>A0A2B4R8T0_STYPI</name>